<dbReference type="PROSITE" id="PS51832">
    <property type="entry name" value="HD_GYP"/>
    <property type="match status" value="1"/>
</dbReference>
<dbReference type="PANTHER" id="PTHR43155">
    <property type="entry name" value="CYCLIC DI-GMP PHOSPHODIESTERASE PA4108-RELATED"/>
    <property type="match status" value="1"/>
</dbReference>
<dbReference type="AlphaFoldDB" id="A0A2K8L9I1"/>
<proteinExistence type="predicted"/>
<reference evidence="2 3" key="1">
    <citation type="submission" date="2016-12" db="EMBL/GenBank/DDBJ databases">
        <title>Isolation and genomic insights into novel planktonic Zetaproteobacteria from stratified waters of the Chesapeake Bay.</title>
        <authorList>
            <person name="McAllister S.M."/>
            <person name="Kato S."/>
            <person name="Chan C.S."/>
            <person name="Chiu B.K."/>
            <person name="Field E.K."/>
        </authorList>
    </citation>
    <scope>NUCLEOTIDE SEQUENCE [LARGE SCALE GENOMIC DNA]</scope>
    <source>
        <strain evidence="2 3">CP-8</strain>
    </source>
</reference>
<sequence>MAAFEPARTLNYGIVAVADVVEAISSHRPYRPGLGIGVALDEIRSKRGAQFDAEAVDACLKLFEEKDFEF</sequence>
<accession>A0A2K8L9I1</accession>
<feature type="domain" description="HD-GYP" evidence="1">
    <location>
        <begin position="1"/>
        <end position="70"/>
    </location>
</feature>
<dbReference type="OrthoDB" id="9764808at2"/>
<protein>
    <recommendedName>
        <fullName evidence="1">HD-GYP domain-containing protein</fullName>
    </recommendedName>
</protein>
<dbReference type="InterPro" id="IPR037522">
    <property type="entry name" value="HD_GYP_dom"/>
</dbReference>
<evidence type="ECO:0000313" key="3">
    <source>
        <dbReference type="Proteomes" id="UP000231637"/>
    </source>
</evidence>
<name>A0A2K8L9I1_9PROT</name>
<dbReference type="KEGG" id="mfn:Ga0123462_1692"/>
<evidence type="ECO:0000259" key="1">
    <source>
        <dbReference type="PROSITE" id="PS51832"/>
    </source>
</evidence>
<organism evidence="2 3">
    <name type="scientific">Mariprofundus ferrinatatus</name>
    <dbReference type="NCBI Taxonomy" id="1921087"/>
    <lineage>
        <taxon>Bacteria</taxon>
        <taxon>Pseudomonadati</taxon>
        <taxon>Pseudomonadota</taxon>
        <taxon>Candidatius Mariprofundia</taxon>
        <taxon>Mariprofundales</taxon>
        <taxon>Mariprofundaceae</taxon>
        <taxon>Mariprofundus</taxon>
    </lineage>
</organism>
<dbReference type="PANTHER" id="PTHR43155:SF2">
    <property type="entry name" value="CYCLIC DI-GMP PHOSPHODIESTERASE PA4108"/>
    <property type="match status" value="1"/>
</dbReference>
<dbReference type="EMBL" id="CP018800">
    <property type="protein sequence ID" value="ATX82541.1"/>
    <property type="molecule type" value="Genomic_DNA"/>
</dbReference>
<dbReference type="SUPFAM" id="SSF109604">
    <property type="entry name" value="HD-domain/PDEase-like"/>
    <property type="match status" value="1"/>
</dbReference>
<keyword evidence="3" id="KW-1185">Reference proteome</keyword>
<dbReference type="Gene3D" id="1.10.3210.10">
    <property type="entry name" value="Hypothetical protein af1432"/>
    <property type="match status" value="1"/>
</dbReference>
<dbReference type="RefSeq" id="WP_100265877.1">
    <property type="nucleotide sequence ID" value="NZ_CP018800.1"/>
</dbReference>
<dbReference type="Proteomes" id="UP000231637">
    <property type="component" value="Chromosome"/>
</dbReference>
<evidence type="ECO:0000313" key="2">
    <source>
        <dbReference type="EMBL" id="ATX82541.1"/>
    </source>
</evidence>
<gene>
    <name evidence="2" type="ORF">Ga0123462_1692</name>
</gene>